<dbReference type="EMBL" id="BAAAOG010000002">
    <property type="protein sequence ID" value="GAA1957463.1"/>
    <property type="molecule type" value="Genomic_DNA"/>
</dbReference>
<comment type="caution">
    <text evidence="2">The sequence shown here is derived from an EMBL/GenBank/DDBJ whole genome shotgun (WGS) entry which is preliminary data.</text>
</comment>
<feature type="transmembrane region" description="Helical" evidence="1">
    <location>
        <begin position="6"/>
        <end position="24"/>
    </location>
</feature>
<protein>
    <recommendedName>
        <fullName evidence="4">Phage holin family protein</fullName>
    </recommendedName>
</protein>
<sequence length="107" mass="11195">MITLSWLLLIALVGGILAVVDGILRLRGKGGTVVGIIELVAGGLFLISLFVPIAFGSLVLAVVTVIALIIALVLRGKSGIALTIVSLVLLVVWIVLINHWLIIPVLN</sequence>
<evidence type="ECO:0000313" key="2">
    <source>
        <dbReference type="EMBL" id="GAA1957463.1"/>
    </source>
</evidence>
<accession>A0ABN2QSU1</accession>
<evidence type="ECO:0008006" key="4">
    <source>
        <dbReference type="Google" id="ProtNLM"/>
    </source>
</evidence>
<feature type="transmembrane region" description="Helical" evidence="1">
    <location>
        <begin position="31"/>
        <end position="51"/>
    </location>
</feature>
<reference evidence="2 3" key="1">
    <citation type="journal article" date="2019" name="Int. J. Syst. Evol. Microbiol.">
        <title>The Global Catalogue of Microorganisms (GCM) 10K type strain sequencing project: providing services to taxonomists for standard genome sequencing and annotation.</title>
        <authorList>
            <consortium name="The Broad Institute Genomics Platform"/>
            <consortium name="The Broad Institute Genome Sequencing Center for Infectious Disease"/>
            <person name="Wu L."/>
            <person name="Ma J."/>
        </authorList>
    </citation>
    <scope>NUCLEOTIDE SEQUENCE [LARGE SCALE GENOMIC DNA]</scope>
    <source>
        <strain evidence="2 3">JCM 14901</strain>
    </source>
</reference>
<organism evidence="2 3">
    <name type="scientific">Microbacterium deminutum</name>
    <dbReference type="NCBI Taxonomy" id="344164"/>
    <lineage>
        <taxon>Bacteria</taxon>
        <taxon>Bacillati</taxon>
        <taxon>Actinomycetota</taxon>
        <taxon>Actinomycetes</taxon>
        <taxon>Micrococcales</taxon>
        <taxon>Microbacteriaceae</taxon>
        <taxon>Microbacterium</taxon>
    </lineage>
</organism>
<proteinExistence type="predicted"/>
<gene>
    <name evidence="2" type="ORF">GCM10009776_19640</name>
</gene>
<feature type="transmembrane region" description="Helical" evidence="1">
    <location>
        <begin position="81"/>
        <end position="103"/>
    </location>
</feature>
<evidence type="ECO:0000313" key="3">
    <source>
        <dbReference type="Proteomes" id="UP001499933"/>
    </source>
</evidence>
<evidence type="ECO:0000256" key="1">
    <source>
        <dbReference type="SAM" id="Phobius"/>
    </source>
</evidence>
<keyword evidence="1" id="KW-0472">Membrane</keyword>
<keyword evidence="3" id="KW-1185">Reference proteome</keyword>
<dbReference type="RefSeq" id="WP_344093922.1">
    <property type="nucleotide sequence ID" value="NZ_BAAAOG010000002.1"/>
</dbReference>
<keyword evidence="1" id="KW-0812">Transmembrane</keyword>
<name>A0ABN2QSU1_9MICO</name>
<dbReference type="Proteomes" id="UP001499933">
    <property type="component" value="Unassembled WGS sequence"/>
</dbReference>
<feature type="transmembrane region" description="Helical" evidence="1">
    <location>
        <begin position="57"/>
        <end position="74"/>
    </location>
</feature>
<keyword evidence="1" id="KW-1133">Transmembrane helix</keyword>